<feature type="domain" description="ABC transmembrane type-1" evidence="8">
    <location>
        <begin position="230"/>
        <end position="437"/>
    </location>
</feature>
<dbReference type="RefSeq" id="WP_195170947.1">
    <property type="nucleotide sequence ID" value="NZ_CP062983.1"/>
</dbReference>
<feature type="transmembrane region" description="Helical" evidence="7">
    <location>
        <begin position="25"/>
        <end position="48"/>
    </location>
</feature>
<evidence type="ECO:0000256" key="1">
    <source>
        <dbReference type="ARBA" id="ARBA00004651"/>
    </source>
</evidence>
<feature type="transmembrane region" description="Helical" evidence="7">
    <location>
        <begin position="311"/>
        <end position="333"/>
    </location>
</feature>
<comment type="subcellular location">
    <subcellularLocation>
        <location evidence="1 7">Cell membrane</location>
        <topology evidence="1 7">Multi-pass membrane protein</topology>
    </subcellularLocation>
</comment>
<evidence type="ECO:0000256" key="2">
    <source>
        <dbReference type="ARBA" id="ARBA00022448"/>
    </source>
</evidence>
<dbReference type="GO" id="GO:0055085">
    <property type="term" value="P:transmembrane transport"/>
    <property type="evidence" value="ECO:0007669"/>
    <property type="project" value="InterPro"/>
</dbReference>
<feature type="transmembrane region" description="Helical" evidence="7">
    <location>
        <begin position="229"/>
        <end position="255"/>
    </location>
</feature>
<dbReference type="InterPro" id="IPR035906">
    <property type="entry name" value="MetI-like_sf"/>
</dbReference>
<organism evidence="9 10">
    <name type="scientific">Phototrophicus methaneseepsis</name>
    <dbReference type="NCBI Taxonomy" id="2710758"/>
    <lineage>
        <taxon>Bacteria</taxon>
        <taxon>Bacillati</taxon>
        <taxon>Chloroflexota</taxon>
        <taxon>Candidatus Thermofontia</taxon>
        <taxon>Phototrophicales</taxon>
        <taxon>Phototrophicaceae</taxon>
        <taxon>Phototrophicus</taxon>
    </lineage>
</organism>
<feature type="transmembrane region" description="Helical" evidence="7">
    <location>
        <begin position="169"/>
        <end position="190"/>
    </location>
</feature>
<feature type="transmembrane region" description="Helical" evidence="7">
    <location>
        <begin position="80"/>
        <end position="101"/>
    </location>
</feature>
<keyword evidence="10" id="KW-1185">Reference proteome</keyword>
<accession>A0A7S8E9H6</accession>
<feature type="transmembrane region" description="Helical" evidence="7">
    <location>
        <begin position="370"/>
        <end position="391"/>
    </location>
</feature>
<keyword evidence="2 7" id="KW-0813">Transport</keyword>
<dbReference type="AlphaFoldDB" id="A0A7S8E9H6"/>
<dbReference type="Proteomes" id="UP000594468">
    <property type="component" value="Chromosome"/>
</dbReference>
<dbReference type="PROSITE" id="PS50928">
    <property type="entry name" value="ABC_TM1"/>
    <property type="match status" value="1"/>
</dbReference>
<proteinExistence type="inferred from homology"/>
<dbReference type="KEGG" id="pmet:G4Y79_00470"/>
<keyword evidence="5 7" id="KW-1133">Transmembrane helix</keyword>
<protein>
    <submittedName>
        <fullName evidence="9">Carbohydrate ABC transporter permease</fullName>
    </submittedName>
</protein>
<feature type="transmembrane region" description="Helical" evidence="7">
    <location>
        <begin position="113"/>
        <end position="131"/>
    </location>
</feature>
<dbReference type="Gene3D" id="1.10.3720.10">
    <property type="entry name" value="MetI-like"/>
    <property type="match status" value="1"/>
</dbReference>
<keyword evidence="6 7" id="KW-0472">Membrane</keyword>
<evidence type="ECO:0000256" key="6">
    <source>
        <dbReference type="ARBA" id="ARBA00023136"/>
    </source>
</evidence>
<evidence type="ECO:0000313" key="10">
    <source>
        <dbReference type="Proteomes" id="UP000594468"/>
    </source>
</evidence>
<keyword evidence="3" id="KW-1003">Cell membrane</keyword>
<dbReference type="InterPro" id="IPR000515">
    <property type="entry name" value="MetI-like"/>
</dbReference>
<sequence>MANVTTTPTQGNTIATVRDFPIGDVVTIFLGGLLALMTVGILTGGVSFTVDAMWLLPLATGVAAVVLGILSILNPDRSRLFSVGVMILGLFSFVFTATYIIDACSLEEPNLDGMLALAGAAAAGLIVQAVIPRPEAHEIEVPWGSDTLRRRSPVEVFTGWLQSITLGKFVLYVLLTFAAVVAMVPFLWMITNSLMTLGEVLNRALLPADPVNGVCNYVEAWNEANFSRYFFNSIVITLITITGLLVTSVLSAYAFARIDFIGRNTIFTLLLITLMIPESVTMIPNFLIITGNVPVIPSLADDSLAIVFDRNWLDTLTALTLPFMANAFSIFLLRQFFSTIPNELWEACRIDGGGHLRFLLQIVLPIARPAILTVTLLTFISAWNAFIWPLIVTRTDEWRPLMVGLYNFTQESGTQLHLLMAGSFITIFPILLLYFATQKAFTEGIATSGLKG</sequence>
<comment type="similarity">
    <text evidence="7">Belongs to the binding-protein-dependent transport system permease family.</text>
</comment>
<dbReference type="Pfam" id="PF00528">
    <property type="entry name" value="BPD_transp_1"/>
    <property type="match status" value="1"/>
</dbReference>
<name>A0A7S8E9H6_9CHLR</name>
<dbReference type="CDD" id="cd06261">
    <property type="entry name" value="TM_PBP2"/>
    <property type="match status" value="1"/>
</dbReference>
<feature type="transmembrane region" description="Helical" evidence="7">
    <location>
        <begin position="416"/>
        <end position="436"/>
    </location>
</feature>
<evidence type="ECO:0000256" key="7">
    <source>
        <dbReference type="RuleBase" id="RU363032"/>
    </source>
</evidence>
<reference evidence="9 10" key="1">
    <citation type="submission" date="2020-02" db="EMBL/GenBank/DDBJ databases">
        <authorList>
            <person name="Zheng R.K."/>
            <person name="Sun C.M."/>
        </authorList>
    </citation>
    <scope>NUCLEOTIDE SEQUENCE [LARGE SCALE GENOMIC DNA]</scope>
    <source>
        <strain evidence="10">rifampicinis</strain>
    </source>
</reference>
<keyword evidence="4 7" id="KW-0812">Transmembrane</keyword>
<evidence type="ECO:0000256" key="5">
    <source>
        <dbReference type="ARBA" id="ARBA00022989"/>
    </source>
</evidence>
<evidence type="ECO:0000256" key="4">
    <source>
        <dbReference type="ARBA" id="ARBA00022692"/>
    </source>
</evidence>
<dbReference type="PANTHER" id="PTHR43744:SF12">
    <property type="entry name" value="ABC TRANSPORTER PERMEASE PROTEIN MG189-RELATED"/>
    <property type="match status" value="1"/>
</dbReference>
<dbReference type="GO" id="GO:0005886">
    <property type="term" value="C:plasma membrane"/>
    <property type="evidence" value="ECO:0007669"/>
    <property type="project" value="UniProtKB-SubCell"/>
</dbReference>
<dbReference type="SUPFAM" id="SSF161098">
    <property type="entry name" value="MetI-like"/>
    <property type="match status" value="1"/>
</dbReference>
<evidence type="ECO:0000259" key="8">
    <source>
        <dbReference type="PROSITE" id="PS50928"/>
    </source>
</evidence>
<evidence type="ECO:0000313" key="9">
    <source>
        <dbReference type="EMBL" id="QPC82878.1"/>
    </source>
</evidence>
<evidence type="ECO:0000256" key="3">
    <source>
        <dbReference type="ARBA" id="ARBA00022475"/>
    </source>
</evidence>
<dbReference type="PANTHER" id="PTHR43744">
    <property type="entry name" value="ABC TRANSPORTER PERMEASE PROTEIN MG189-RELATED-RELATED"/>
    <property type="match status" value="1"/>
</dbReference>
<feature type="transmembrane region" description="Helical" evidence="7">
    <location>
        <begin position="267"/>
        <end position="291"/>
    </location>
</feature>
<feature type="transmembrane region" description="Helical" evidence="7">
    <location>
        <begin position="54"/>
        <end position="73"/>
    </location>
</feature>
<dbReference type="EMBL" id="CP062983">
    <property type="protein sequence ID" value="QPC82878.1"/>
    <property type="molecule type" value="Genomic_DNA"/>
</dbReference>
<gene>
    <name evidence="9" type="ORF">G4Y79_00470</name>
</gene>